<dbReference type="InterPro" id="IPR001005">
    <property type="entry name" value="SANT/Myb"/>
</dbReference>
<dbReference type="PANTHER" id="PTHR12802">
    <property type="entry name" value="SWI/SNF COMPLEX-RELATED"/>
    <property type="match status" value="1"/>
</dbReference>
<dbReference type="GO" id="GO:0003677">
    <property type="term" value="F:DNA binding"/>
    <property type="evidence" value="ECO:0007669"/>
    <property type="project" value="UniProtKB-KW"/>
</dbReference>
<feature type="domain" description="HTH myb-type" evidence="3">
    <location>
        <begin position="29"/>
        <end position="77"/>
    </location>
</feature>
<evidence type="ECO:0000256" key="1">
    <source>
        <dbReference type="ARBA" id="ARBA00023242"/>
    </source>
</evidence>
<dbReference type="CDD" id="cd00167">
    <property type="entry name" value="SANT"/>
    <property type="match status" value="1"/>
</dbReference>
<keyword evidence="4" id="KW-0238">DNA-binding</keyword>
<reference evidence="4" key="1">
    <citation type="submission" date="2020-04" db="EMBL/GenBank/DDBJ databases">
        <title>Hybrid Assembly of Korean Phytophthora infestans isolates.</title>
        <authorList>
            <person name="Prokchorchik M."/>
            <person name="Lee Y."/>
            <person name="Seo J."/>
            <person name="Cho J.-H."/>
            <person name="Park Y.-E."/>
            <person name="Jang D.-C."/>
            <person name="Im J.-S."/>
            <person name="Choi J.-G."/>
            <person name="Park H.-J."/>
            <person name="Lee G.-B."/>
            <person name="Lee Y.-G."/>
            <person name="Hong S.-Y."/>
            <person name="Cho K."/>
            <person name="Sohn K.H."/>
        </authorList>
    </citation>
    <scope>NUCLEOTIDE SEQUENCE</scope>
    <source>
        <strain evidence="4">KR_1_A1</strain>
        <strain evidence="5">KR_2_A2</strain>
    </source>
</reference>
<dbReference type="Pfam" id="PF00249">
    <property type="entry name" value="Myb_DNA-binding"/>
    <property type="match status" value="1"/>
</dbReference>
<dbReference type="SUPFAM" id="SSF46689">
    <property type="entry name" value="Homeodomain-like"/>
    <property type="match status" value="1"/>
</dbReference>
<dbReference type="InterPro" id="IPR009057">
    <property type="entry name" value="Homeodomain-like_sf"/>
</dbReference>
<dbReference type="PANTHER" id="PTHR12802:SF155">
    <property type="entry name" value="DEUBIQUITINASE MYSM1"/>
    <property type="match status" value="1"/>
</dbReference>
<feature type="region of interest" description="Disordered" evidence="2">
    <location>
        <begin position="126"/>
        <end position="160"/>
    </location>
</feature>
<keyword evidence="1" id="KW-0539">Nucleus</keyword>
<name>A0A833T5N6_PHYIN</name>
<evidence type="ECO:0000256" key="2">
    <source>
        <dbReference type="SAM" id="MobiDB-lite"/>
    </source>
</evidence>
<gene>
    <name evidence="4" type="ORF">GN244_ATG13823</name>
    <name evidence="5" type="ORF">GN958_ATG22943</name>
</gene>
<dbReference type="SMART" id="SM00717">
    <property type="entry name" value="SANT"/>
    <property type="match status" value="1"/>
</dbReference>
<evidence type="ECO:0000313" key="5">
    <source>
        <dbReference type="EMBL" id="KAF4127887.1"/>
    </source>
</evidence>
<dbReference type="Proteomes" id="UP000704712">
    <property type="component" value="Unassembled WGS sequence"/>
</dbReference>
<dbReference type="EMBL" id="WSZM01000380">
    <property type="protein sequence ID" value="KAF4034181.1"/>
    <property type="molecule type" value="Genomic_DNA"/>
</dbReference>
<dbReference type="EMBL" id="JAACNO010003216">
    <property type="protein sequence ID" value="KAF4127887.1"/>
    <property type="molecule type" value="Genomic_DNA"/>
</dbReference>
<evidence type="ECO:0000313" key="6">
    <source>
        <dbReference type="Proteomes" id="UP000602510"/>
    </source>
</evidence>
<dbReference type="PROSITE" id="PS51294">
    <property type="entry name" value="HTH_MYB"/>
    <property type="match status" value="1"/>
</dbReference>
<comment type="caution">
    <text evidence="4">The sequence shown here is derived from an EMBL/GenBank/DDBJ whole genome shotgun (WGS) entry which is preliminary data.</text>
</comment>
<protein>
    <submittedName>
        <fullName evidence="4">Myb-like DNA-binding domain</fullName>
    </submittedName>
</protein>
<sequence length="235" mass="26485">MISPEVMQELLAVRKVLHYLPESQSTEKRWTSQEQHLFWVAVTKYPQGPWSAIAKYIGTKTTRQAMTHAQKLRQKLKRWNSRLRRNPAVSSLMDEVVVIVDSNVVVPESANSTLSLEASVIPPASSLTRVAPPSKEQQRGSKGLPDELESKDHEQHGMPCTTVRYTATSTFSRHDHYNHPAQPPIFDRYHQVPFSTAHVFSEDRAFPTSIPPEFVDELAKSLLGEGSGDNDVTEK</sequence>
<evidence type="ECO:0000313" key="4">
    <source>
        <dbReference type="EMBL" id="KAF4034181.1"/>
    </source>
</evidence>
<dbReference type="Gene3D" id="1.10.10.60">
    <property type="entry name" value="Homeodomain-like"/>
    <property type="match status" value="1"/>
</dbReference>
<accession>A0A833T5N6</accession>
<evidence type="ECO:0000259" key="3">
    <source>
        <dbReference type="PROSITE" id="PS51294"/>
    </source>
</evidence>
<proteinExistence type="predicted"/>
<organism evidence="4 6">
    <name type="scientific">Phytophthora infestans</name>
    <name type="common">Potato late blight agent</name>
    <name type="synonym">Botrytis infestans</name>
    <dbReference type="NCBI Taxonomy" id="4787"/>
    <lineage>
        <taxon>Eukaryota</taxon>
        <taxon>Sar</taxon>
        <taxon>Stramenopiles</taxon>
        <taxon>Oomycota</taxon>
        <taxon>Peronosporomycetes</taxon>
        <taxon>Peronosporales</taxon>
        <taxon>Peronosporaceae</taxon>
        <taxon>Phytophthora</taxon>
    </lineage>
</organism>
<dbReference type="Proteomes" id="UP000602510">
    <property type="component" value="Unassembled WGS sequence"/>
</dbReference>
<dbReference type="InterPro" id="IPR017930">
    <property type="entry name" value="Myb_dom"/>
</dbReference>
<feature type="compositionally biased region" description="Basic and acidic residues" evidence="2">
    <location>
        <begin position="136"/>
        <end position="156"/>
    </location>
</feature>
<dbReference type="AlphaFoldDB" id="A0A833T5N6"/>
<keyword evidence="6" id="KW-1185">Reference proteome</keyword>